<dbReference type="PANTHER" id="PTHR39463:SF1">
    <property type="entry name" value="MEDUSA"/>
    <property type="match status" value="1"/>
</dbReference>
<dbReference type="AlphaFoldDB" id="A0A4P7NS13"/>
<dbReference type="GO" id="GO:0005634">
    <property type="term" value="C:nucleus"/>
    <property type="evidence" value="ECO:0007669"/>
    <property type="project" value="TreeGrafter"/>
</dbReference>
<evidence type="ECO:0000259" key="2">
    <source>
        <dbReference type="Pfam" id="PF23305"/>
    </source>
</evidence>
<feature type="compositionally biased region" description="Low complexity" evidence="1">
    <location>
        <begin position="733"/>
        <end position="749"/>
    </location>
</feature>
<dbReference type="PANTHER" id="PTHR39463">
    <property type="entry name" value="MEDUSA"/>
    <property type="match status" value="1"/>
</dbReference>
<dbReference type="InterPro" id="IPR055509">
    <property type="entry name" value="DUF7082"/>
</dbReference>
<feature type="domain" description="DUF7082" evidence="2">
    <location>
        <begin position="508"/>
        <end position="662"/>
    </location>
</feature>
<protein>
    <recommendedName>
        <fullName evidence="2">DUF7082 domain-containing protein</fullName>
    </recommendedName>
</protein>
<feature type="region of interest" description="Disordered" evidence="1">
    <location>
        <begin position="249"/>
        <end position="269"/>
    </location>
</feature>
<evidence type="ECO:0000313" key="3">
    <source>
        <dbReference type="EMBL" id="QBZ65251.1"/>
    </source>
</evidence>
<dbReference type="Proteomes" id="UP000294847">
    <property type="component" value="Chromosome 6"/>
</dbReference>
<name>A0A4P7NS13_PYROR</name>
<feature type="region of interest" description="Disordered" evidence="1">
    <location>
        <begin position="733"/>
        <end position="823"/>
    </location>
</feature>
<sequence>MPRNVKEPFKPASMSSTRLEQLSYKLFEPGYHNQRPIIVDEELQSPDTVTLAYEEEAAVRANGGGLSVSMSAYKSQQPQVHAFAESPYSQFSPQSFASQPTDHATPQQINNIAFASNNAAHTAAYGPSSPSDSGAGGDFTVLSRHPDSGPVGTRVTLSVSSATDLTASTSYICVSFGSQRCPAQVCKKVENNGGWVFTISAVAPQFLLTQCNSPSDVPLTIFVDANADSMTRVVSGGSFTYLLEGGSHGHSGQLAGSHGSTGDLGQRHEDTTLKGEGQAHVDAQGNATPPPSSQGHHIQQHNQQQQASHLTVRTSGISNPSEQNQHDQHQQQQQTHDEQQLQHDALASESTTNTYGYSAAGVTAPEAQSVPSQVQHLQNDLAAAGYNQQGGNDMLSSYRTRSSYLDHSYRPPSSLRQSAGSTWAPAYGTQDGTERYDYGRDATNALARPAMMTASPRMSQHGQHARMSSGLVRTSHLSASAQQLGMGYSGSWGVQKAQLHIRGGTAALDSMMTDRWTSEEWTNQRRIVLFTKRHNGPNLHIDFRPVSVSERPSNSICISCIYWARGPNERGECYVTSVDTIYLLERLIEPLATMGKFGVEEKNRIRRNLEGFKPITVSKGKPESEEFFKLIMGFPNPKPRNIEKDVKVFPWKVLGPALKKIVSKYSFDATGTSCSPAIPPPQSAPVSHLLTPVSLPAVSYSGLSTTPISATTATDPSLASGYVSMATHIDNGLPSPRSLPGSSSWSTSTAAYIPPSNRTLSPPMKTHSPSQSSSGLRISTLPGVYDSRAGPVNAPAYGLSSHQTHSPSHHHHHSATSAGASGRWDPYDTVTTSGSYSVPVPTSTYPSLSHHAHSHGAHGGVYGAPAYAGDAGQRH</sequence>
<accession>A0A4P7NS13</accession>
<feature type="compositionally biased region" description="Polar residues" evidence="1">
    <location>
        <begin position="767"/>
        <end position="777"/>
    </location>
</feature>
<feature type="region of interest" description="Disordered" evidence="1">
    <location>
        <begin position="404"/>
        <end position="436"/>
    </location>
</feature>
<feature type="region of interest" description="Disordered" evidence="1">
    <location>
        <begin position="123"/>
        <end position="147"/>
    </location>
</feature>
<evidence type="ECO:0000313" key="4">
    <source>
        <dbReference type="Proteomes" id="UP000294847"/>
    </source>
</evidence>
<organism evidence="3 4">
    <name type="scientific">Pyricularia oryzae</name>
    <name type="common">Rice blast fungus</name>
    <name type="synonym">Magnaporthe oryzae</name>
    <dbReference type="NCBI Taxonomy" id="318829"/>
    <lineage>
        <taxon>Eukaryota</taxon>
        <taxon>Fungi</taxon>
        <taxon>Dikarya</taxon>
        <taxon>Ascomycota</taxon>
        <taxon>Pezizomycotina</taxon>
        <taxon>Sordariomycetes</taxon>
        <taxon>Sordariomycetidae</taxon>
        <taxon>Magnaporthales</taxon>
        <taxon>Pyriculariaceae</taxon>
        <taxon>Pyricularia</taxon>
    </lineage>
</organism>
<proteinExistence type="predicted"/>
<feature type="compositionally biased region" description="Polar residues" evidence="1">
    <location>
        <begin position="311"/>
        <end position="322"/>
    </location>
</feature>
<feature type="region of interest" description="Disordered" evidence="1">
    <location>
        <begin position="281"/>
        <end position="343"/>
    </location>
</feature>
<evidence type="ECO:0000256" key="1">
    <source>
        <dbReference type="SAM" id="MobiDB-lite"/>
    </source>
</evidence>
<feature type="compositionally biased region" description="Basic and acidic residues" evidence="1">
    <location>
        <begin position="324"/>
        <end position="341"/>
    </location>
</feature>
<gene>
    <name evidence="3" type="ORF">PoMZ_06958</name>
</gene>
<dbReference type="EMBL" id="CP034209">
    <property type="protein sequence ID" value="QBZ65251.1"/>
    <property type="molecule type" value="Genomic_DNA"/>
</dbReference>
<feature type="compositionally biased region" description="Low complexity" evidence="1">
    <location>
        <begin position="123"/>
        <end position="133"/>
    </location>
</feature>
<dbReference type="Pfam" id="PF23305">
    <property type="entry name" value="DUF7082"/>
    <property type="match status" value="1"/>
</dbReference>
<reference evidence="3 4" key="1">
    <citation type="journal article" date="2019" name="Mol. Biol. Evol.">
        <title>Blast fungal genomes show frequent chromosomal changes, gene gains and losses, and effector gene turnover.</title>
        <authorList>
            <person name="Gomez Luciano L.B."/>
            <person name="Jason Tsai I."/>
            <person name="Chuma I."/>
            <person name="Tosa Y."/>
            <person name="Chen Y.H."/>
            <person name="Li J.Y."/>
            <person name="Li M.Y."/>
            <person name="Jade Lu M.Y."/>
            <person name="Nakayashiki H."/>
            <person name="Li W.H."/>
        </authorList>
    </citation>
    <scope>NUCLEOTIDE SEQUENCE [LARGE SCALE GENOMIC DNA]</scope>
    <source>
        <strain evidence="3">MZ5-1-6</strain>
    </source>
</reference>
<feature type="compositionally biased region" description="Low complexity" evidence="1">
    <location>
        <begin position="293"/>
        <end position="309"/>
    </location>
</feature>